<feature type="domain" description="DUF6460" evidence="2">
    <location>
        <begin position="64"/>
        <end position="97"/>
    </location>
</feature>
<protein>
    <recommendedName>
        <fullName evidence="2">DUF6460 domain-containing protein</fullName>
    </recommendedName>
</protein>
<evidence type="ECO:0000313" key="4">
    <source>
        <dbReference type="EMBL" id="SHF39071.1"/>
    </source>
</evidence>
<evidence type="ECO:0000313" key="5">
    <source>
        <dbReference type="Proteomes" id="UP000033608"/>
    </source>
</evidence>
<keyword evidence="1" id="KW-1133">Transmembrane helix</keyword>
<dbReference type="PATRIC" id="fig|1121477.3.peg.2655"/>
<dbReference type="Pfam" id="PF20061">
    <property type="entry name" value="DUF6460"/>
    <property type="match status" value="1"/>
</dbReference>
<dbReference type="EMBL" id="LAJF01000061">
    <property type="protein sequence ID" value="KKB85060.1"/>
    <property type="molecule type" value="Genomic_DNA"/>
</dbReference>
<accession>A0A0F5LRT0</accession>
<evidence type="ECO:0000256" key="1">
    <source>
        <dbReference type="SAM" id="Phobius"/>
    </source>
</evidence>
<keyword evidence="5" id="KW-1185">Reference proteome</keyword>
<dbReference type="RefSeq" id="WP_046134761.1">
    <property type="nucleotide sequence ID" value="NZ_FQVC01000007.1"/>
</dbReference>
<dbReference type="Proteomes" id="UP000033608">
    <property type="component" value="Unassembled WGS sequence"/>
</dbReference>
<name>A0A0F5LRT0_9HYPH</name>
<gene>
    <name evidence="4" type="ORF">SAMN02745223_02489</name>
    <name evidence="3" type="ORF">VW29_07825</name>
</gene>
<feature type="transmembrane region" description="Helical" evidence="1">
    <location>
        <begin position="68"/>
        <end position="91"/>
    </location>
</feature>
<dbReference type="Proteomes" id="UP000184533">
    <property type="component" value="Unassembled WGS sequence"/>
</dbReference>
<proteinExistence type="predicted"/>
<reference evidence="4 6" key="2">
    <citation type="submission" date="2016-11" db="EMBL/GenBank/DDBJ databases">
        <authorList>
            <person name="Jaros S."/>
            <person name="Januszkiewicz K."/>
            <person name="Wedrychowicz H."/>
        </authorList>
    </citation>
    <scope>NUCLEOTIDE SEQUENCE [LARGE SCALE GENOMIC DNA]</scope>
    <source>
        <strain evidence="4 6">DSM 17137</strain>
    </source>
</reference>
<evidence type="ECO:0000313" key="3">
    <source>
        <dbReference type="EMBL" id="KKB85060.1"/>
    </source>
</evidence>
<dbReference type="InterPro" id="IPR045594">
    <property type="entry name" value="DUF6460"/>
</dbReference>
<evidence type="ECO:0000259" key="2">
    <source>
        <dbReference type="Pfam" id="PF20061"/>
    </source>
</evidence>
<dbReference type="STRING" id="1121477.SAMN02745223_02489"/>
<keyword evidence="1" id="KW-0812">Transmembrane</keyword>
<dbReference type="EMBL" id="FQVC01000007">
    <property type="protein sequence ID" value="SHF39071.1"/>
    <property type="molecule type" value="Genomic_DNA"/>
</dbReference>
<dbReference type="OrthoDB" id="8480887at2"/>
<feature type="transmembrane region" description="Helical" evidence="1">
    <location>
        <begin position="26"/>
        <end position="48"/>
    </location>
</feature>
<dbReference type="AlphaFoldDB" id="A0A0F5LRT0"/>
<sequence length="100" mass="10879">MSNETTRPDPKPSALERIIGDRPMAVVVRLLVVSLVVGFVMSMLGLNAQSLVEMAVTLFRETLRDSAGVIRGLAFYVLTGAAIVVPIWLVLRLTSAGRRK</sequence>
<keyword evidence="1" id="KW-0472">Membrane</keyword>
<evidence type="ECO:0000313" key="6">
    <source>
        <dbReference type="Proteomes" id="UP000184533"/>
    </source>
</evidence>
<reference evidence="3 5" key="1">
    <citation type="submission" date="2015-03" db="EMBL/GenBank/DDBJ databases">
        <authorList>
            <person name="Hassan Y.I."/>
            <person name="Lepp D."/>
            <person name="Zhou T."/>
        </authorList>
    </citation>
    <scope>NUCLEOTIDE SEQUENCE [LARGE SCALE GENOMIC DNA]</scope>
    <source>
        <strain evidence="3 5">DSM 17137</strain>
    </source>
</reference>
<organism evidence="3 5">
    <name type="scientific">Devosia limi DSM 17137</name>
    <dbReference type="NCBI Taxonomy" id="1121477"/>
    <lineage>
        <taxon>Bacteria</taxon>
        <taxon>Pseudomonadati</taxon>
        <taxon>Pseudomonadota</taxon>
        <taxon>Alphaproteobacteria</taxon>
        <taxon>Hyphomicrobiales</taxon>
        <taxon>Devosiaceae</taxon>
        <taxon>Devosia</taxon>
    </lineage>
</organism>